<feature type="compositionally biased region" description="Basic and acidic residues" evidence="1">
    <location>
        <begin position="556"/>
        <end position="571"/>
    </location>
</feature>
<feature type="compositionally biased region" description="Pro residues" evidence="1">
    <location>
        <begin position="587"/>
        <end position="604"/>
    </location>
</feature>
<evidence type="ECO:0000313" key="3">
    <source>
        <dbReference type="EMBL" id="GID15047.1"/>
    </source>
</evidence>
<feature type="transmembrane region" description="Helical" evidence="2">
    <location>
        <begin position="393"/>
        <end position="411"/>
    </location>
</feature>
<dbReference type="AlphaFoldDB" id="A0A8J3JAW5"/>
<feature type="transmembrane region" description="Helical" evidence="2">
    <location>
        <begin position="221"/>
        <end position="240"/>
    </location>
</feature>
<evidence type="ECO:0008006" key="5">
    <source>
        <dbReference type="Google" id="ProtNLM"/>
    </source>
</evidence>
<sequence length="682" mass="73059">MIARLARHPGLSAATRPATRRERRVVLLLAVLVTATATLFFPSPAQADPSHCTIAQWQKPDQWRECAKKLPAVSSTMNDCMGVPTPARPDSGFGGWFAANPKLGPGITDLYSKYGYAGYTYPIYNPDCASGASPLPSDASATTTIANGELMVATGIVGAANAFRERAYEPDKMWGWSDKLVKTATKAVYQKVFSIFGVITIAVVGLYLLWRSRQANMSDALTTAGWAVLVMVVVTAVAAWPLVSAHLADSTLVTSLGIVHDAVGPQSKTIPLNKCENAKPNPVLGATHDPRLCYDHRPPAVRAGDTATEAVLYNNWLRGTLGSATSDTAKRYGRVLYDSGSLTWQEAALIQKDPSQRNKIFSTKADTFRRVAQEIKVDDPDAYNYLQGKEGSARIGAGLISIISALAFGFFDIAASLLIILGFLIFRWAVVAIPVIGTIAILRPASAGFKRLINIVVAAIFNIIIFGAGASIYLFAVDIIMNTASLPGWLQITLVWLCGIVGWLLLRPYRRITQLGGKSPMGEIANIGSWHKRFFSDLKGVAIGAAGAAALGDVEAQDKDEPKRKRADQTKDSVPPAGSEGPVGTDSPPPSADDPAPAGSPTPRPTEESTPEPERRGTPAPAYAGDDRVWVPETGRYADGSEDRRDLSYTVGQSEAALSADASSFERDFSRHQGADASRSRN</sequence>
<feature type="transmembrane region" description="Helical" evidence="2">
    <location>
        <begin position="452"/>
        <end position="476"/>
    </location>
</feature>
<keyword evidence="2" id="KW-1133">Transmembrane helix</keyword>
<gene>
    <name evidence="3" type="ORF">Aru02nite_59360</name>
</gene>
<dbReference type="RefSeq" id="WP_239077038.1">
    <property type="nucleotide sequence ID" value="NZ_BAAAZM010000001.1"/>
</dbReference>
<feature type="region of interest" description="Disordered" evidence="1">
    <location>
        <begin position="553"/>
        <end position="682"/>
    </location>
</feature>
<feature type="transmembrane region" description="Helical" evidence="2">
    <location>
        <begin position="192"/>
        <end position="209"/>
    </location>
</feature>
<feature type="transmembrane region" description="Helical" evidence="2">
    <location>
        <begin position="488"/>
        <end position="506"/>
    </location>
</feature>
<proteinExistence type="predicted"/>
<dbReference type="Proteomes" id="UP000612808">
    <property type="component" value="Unassembled WGS sequence"/>
</dbReference>
<dbReference type="EMBL" id="BOMB01000038">
    <property type="protein sequence ID" value="GID15047.1"/>
    <property type="molecule type" value="Genomic_DNA"/>
</dbReference>
<feature type="compositionally biased region" description="Basic and acidic residues" evidence="1">
    <location>
        <begin position="664"/>
        <end position="674"/>
    </location>
</feature>
<keyword evidence="2" id="KW-0812">Transmembrane</keyword>
<evidence type="ECO:0000313" key="4">
    <source>
        <dbReference type="Proteomes" id="UP000612808"/>
    </source>
</evidence>
<name>A0A8J3JAW5_9ACTN</name>
<comment type="caution">
    <text evidence="3">The sequence shown here is derived from an EMBL/GenBank/DDBJ whole genome shotgun (WGS) entry which is preliminary data.</text>
</comment>
<organism evidence="3 4">
    <name type="scientific">Actinocatenispora rupis</name>
    <dbReference type="NCBI Taxonomy" id="519421"/>
    <lineage>
        <taxon>Bacteria</taxon>
        <taxon>Bacillati</taxon>
        <taxon>Actinomycetota</taxon>
        <taxon>Actinomycetes</taxon>
        <taxon>Micromonosporales</taxon>
        <taxon>Micromonosporaceae</taxon>
        <taxon>Actinocatenispora</taxon>
    </lineage>
</organism>
<keyword evidence="2" id="KW-0472">Membrane</keyword>
<accession>A0A8J3JAW5</accession>
<evidence type="ECO:0000256" key="1">
    <source>
        <dbReference type="SAM" id="MobiDB-lite"/>
    </source>
</evidence>
<evidence type="ECO:0000256" key="2">
    <source>
        <dbReference type="SAM" id="Phobius"/>
    </source>
</evidence>
<reference evidence="3" key="1">
    <citation type="submission" date="2021-01" db="EMBL/GenBank/DDBJ databases">
        <title>Whole genome shotgun sequence of Actinocatenispora rupis NBRC 107355.</title>
        <authorList>
            <person name="Komaki H."/>
            <person name="Tamura T."/>
        </authorList>
    </citation>
    <scope>NUCLEOTIDE SEQUENCE</scope>
    <source>
        <strain evidence="3">NBRC 107355</strain>
    </source>
</reference>
<keyword evidence="4" id="KW-1185">Reference proteome</keyword>
<protein>
    <recommendedName>
        <fullName evidence="5">MFS transporter</fullName>
    </recommendedName>
</protein>
<feature type="transmembrane region" description="Helical" evidence="2">
    <location>
        <begin position="417"/>
        <end position="440"/>
    </location>
</feature>